<keyword evidence="1" id="KW-0472">Membrane</keyword>
<dbReference type="AlphaFoldDB" id="A0A5J5GR46"/>
<evidence type="ECO:0008006" key="4">
    <source>
        <dbReference type="Google" id="ProtNLM"/>
    </source>
</evidence>
<reference evidence="2 3" key="1">
    <citation type="submission" date="2019-09" db="EMBL/GenBank/DDBJ databases">
        <authorList>
            <person name="Park J.-S."/>
            <person name="Choi H.-J."/>
        </authorList>
    </citation>
    <scope>NUCLEOTIDE SEQUENCE [LARGE SCALE GENOMIC DNA]</scope>
    <source>
        <strain evidence="2 3">176SS1-4</strain>
    </source>
</reference>
<evidence type="ECO:0000313" key="2">
    <source>
        <dbReference type="EMBL" id="KAA9010741.1"/>
    </source>
</evidence>
<keyword evidence="1" id="KW-1133">Transmembrane helix</keyword>
<evidence type="ECO:0000313" key="3">
    <source>
        <dbReference type="Proteomes" id="UP000326554"/>
    </source>
</evidence>
<gene>
    <name evidence="2" type="ORF">F3S47_04735</name>
</gene>
<evidence type="ECO:0000256" key="1">
    <source>
        <dbReference type="SAM" id="Phobius"/>
    </source>
</evidence>
<feature type="transmembrane region" description="Helical" evidence="1">
    <location>
        <begin position="52"/>
        <end position="70"/>
    </location>
</feature>
<feature type="transmembrane region" description="Helical" evidence="1">
    <location>
        <begin position="29"/>
        <end position="46"/>
    </location>
</feature>
<organism evidence="2 3">
    <name type="scientific">Histidinibacterium aquaticum</name>
    <dbReference type="NCBI Taxonomy" id="2613962"/>
    <lineage>
        <taxon>Bacteria</taxon>
        <taxon>Pseudomonadati</taxon>
        <taxon>Pseudomonadota</taxon>
        <taxon>Alphaproteobacteria</taxon>
        <taxon>Rhodobacterales</taxon>
        <taxon>Paracoccaceae</taxon>
        <taxon>Histidinibacterium</taxon>
    </lineage>
</organism>
<keyword evidence="1" id="KW-0812">Transmembrane</keyword>
<dbReference type="EMBL" id="VYQE01000001">
    <property type="protein sequence ID" value="KAA9010741.1"/>
    <property type="molecule type" value="Genomic_DNA"/>
</dbReference>
<sequence>MTPQTPLEPGERVIESFAPDRRTYLRDHAWLAVLAMAGGMAVLWLLGNPYLWTGAVGGLAAIALRGWYLASEELSARWDLTDRRLLGPGDRSVSLDRIDKVRVIASAVQVISLDGRKHLIRFLPDPQAARRAIEAARPG</sequence>
<name>A0A5J5GR46_9RHOB</name>
<keyword evidence="3" id="KW-1185">Reference proteome</keyword>
<dbReference type="Proteomes" id="UP000326554">
    <property type="component" value="Unassembled WGS sequence"/>
</dbReference>
<proteinExistence type="predicted"/>
<accession>A0A5J5GR46</accession>
<protein>
    <recommendedName>
        <fullName evidence="4">PH domain-containing protein</fullName>
    </recommendedName>
</protein>
<comment type="caution">
    <text evidence="2">The sequence shown here is derived from an EMBL/GenBank/DDBJ whole genome shotgun (WGS) entry which is preliminary data.</text>
</comment>